<name>A0AAD5LRL0_PYTIN</name>
<protein>
    <recommendedName>
        <fullName evidence="1">DDE-1 domain-containing protein</fullName>
    </recommendedName>
</protein>
<reference evidence="2" key="1">
    <citation type="submission" date="2021-12" db="EMBL/GenBank/DDBJ databases">
        <title>Prjna785345.</title>
        <authorList>
            <person name="Rujirawat T."/>
            <person name="Krajaejun T."/>
        </authorList>
    </citation>
    <scope>NUCLEOTIDE SEQUENCE</scope>
    <source>
        <strain evidence="2">Pi057C3</strain>
    </source>
</reference>
<accession>A0AAD5LRL0</accession>
<dbReference type="GO" id="GO:0003677">
    <property type="term" value="F:DNA binding"/>
    <property type="evidence" value="ECO:0007669"/>
    <property type="project" value="TreeGrafter"/>
</dbReference>
<evidence type="ECO:0000259" key="1">
    <source>
        <dbReference type="Pfam" id="PF03184"/>
    </source>
</evidence>
<dbReference type="Pfam" id="PF03184">
    <property type="entry name" value="DDE_1"/>
    <property type="match status" value="1"/>
</dbReference>
<dbReference type="PANTHER" id="PTHR19303:SF73">
    <property type="entry name" value="PROTEIN PDC2"/>
    <property type="match status" value="1"/>
</dbReference>
<dbReference type="Proteomes" id="UP001209570">
    <property type="component" value="Unassembled WGS sequence"/>
</dbReference>
<dbReference type="AlphaFoldDB" id="A0AAD5LRL0"/>
<evidence type="ECO:0000313" key="2">
    <source>
        <dbReference type="EMBL" id="KAJ0391468.1"/>
    </source>
</evidence>
<dbReference type="InterPro" id="IPR050863">
    <property type="entry name" value="CenT-Element_Derived"/>
</dbReference>
<feature type="domain" description="DDE-1" evidence="1">
    <location>
        <begin position="45"/>
        <end position="178"/>
    </location>
</feature>
<evidence type="ECO:0000313" key="3">
    <source>
        <dbReference type="Proteomes" id="UP001209570"/>
    </source>
</evidence>
<proteinExistence type="predicted"/>
<dbReference type="InterPro" id="IPR004875">
    <property type="entry name" value="DDE_SF_endonuclease_dom"/>
</dbReference>
<organism evidence="2 3">
    <name type="scientific">Pythium insidiosum</name>
    <name type="common">Pythiosis disease agent</name>
    <dbReference type="NCBI Taxonomy" id="114742"/>
    <lineage>
        <taxon>Eukaryota</taxon>
        <taxon>Sar</taxon>
        <taxon>Stramenopiles</taxon>
        <taxon>Oomycota</taxon>
        <taxon>Peronosporomycetes</taxon>
        <taxon>Pythiales</taxon>
        <taxon>Pythiaceae</taxon>
        <taxon>Pythium</taxon>
    </lineage>
</organism>
<keyword evidence="3" id="KW-1185">Reference proteome</keyword>
<dbReference type="EMBL" id="JAKCXM010001016">
    <property type="protein sequence ID" value="KAJ0391468.1"/>
    <property type="molecule type" value="Genomic_DNA"/>
</dbReference>
<sequence>MRTLLSTYKLSDIFNFDETAFYYRRRAKYTVAPVNVEVDGVKLDKSRVTVGVAANADGTERLPVLIIGSANVPVPFRSQKHQIHWVGDKNRQPADPLFHYAYSAKAWMNSQIFESWLLELDQRMAAENRTVVLILDNVSSHKVNGIRLTNVRVEFLPENTTAKLQPMDMGPIKAMKDAIYNMRDDYDESHG</sequence>
<dbReference type="PANTHER" id="PTHR19303">
    <property type="entry name" value="TRANSPOSON"/>
    <property type="match status" value="1"/>
</dbReference>
<comment type="caution">
    <text evidence="2">The sequence shown here is derived from an EMBL/GenBank/DDBJ whole genome shotgun (WGS) entry which is preliminary data.</text>
</comment>
<gene>
    <name evidence="2" type="ORF">P43SY_011393</name>
</gene>
<dbReference type="GO" id="GO:0005634">
    <property type="term" value="C:nucleus"/>
    <property type="evidence" value="ECO:0007669"/>
    <property type="project" value="TreeGrafter"/>
</dbReference>